<dbReference type="Pfam" id="PF07883">
    <property type="entry name" value="Cupin_2"/>
    <property type="match status" value="1"/>
</dbReference>
<dbReference type="Gene3D" id="2.60.120.10">
    <property type="entry name" value="Jelly Rolls"/>
    <property type="match status" value="1"/>
</dbReference>
<name>A0A0D2BNX7_9EURO</name>
<dbReference type="EMBL" id="KN847340">
    <property type="protein sequence ID" value="KIW39217.1"/>
    <property type="molecule type" value="Genomic_DNA"/>
</dbReference>
<dbReference type="OrthoDB" id="5840532at2759"/>
<feature type="region of interest" description="Disordered" evidence="1">
    <location>
        <begin position="26"/>
        <end position="52"/>
    </location>
</feature>
<evidence type="ECO:0000313" key="4">
    <source>
        <dbReference type="Proteomes" id="UP000053342"/>
    </source>
</evidence>
<dbReference type="InterPro" id="IPR014710">
    <property type="entry name" value="RmlC-like_jellyroll"/>
</dbReference>
<dbReference type="CDD" id="cd02231">
    <property type="entry name" value="cupin_BLL6423-like"/>
    <property type="match status" value="1"/>
</dbReference>
<feature type="domain" description="Cupin type-2" evidence="2">
    <location>
        <begin position="104"/>
        <end position="171"/>
    </location>
</feature>
<evidence type="ECO:0000256" key="1">
    <source>
        <dbReference type="SAM" id="MobiDB-lite"/>
    </source>
</evidence>
<dbReference type="VEuPathDB" id="FungiDB:PV06_09010"/>
<dbReference type="PANTHER" id="PTHR36156">
    <property type="entry name" value="SLR2101 PROTEIN"/>
    <property type="match status" value="1"/>
</dbReference>
<dbReference type="AlphaFoldDB" id="A0A0D2BNX7"/>
<dbReference type="RefSeq" id="XP_016259433.1">
    <property type="nucleotide sequence ID" value="XM_016410411.1"/>
</dbReference>
<dbReference type="STRING" id="215243.A0A0D2BNX7"/>
<accession>A0A0D2BNX7</accession>
<reference evidence="3 4" key="1">
    <citation type="submission" date="2015-01" db="EMBL/GenBank/DDBJ databases">
        <title>The Genome Sequence of Exophiala oligosperma CBS72588.</title>
        <authorList>
            <consortium name="The Broad Institute Genomics Platform"/>
            <person name="Cuomo C."/>
            <person name="de Hoog S."/>
            <person name="Gorbushina A."/>
            <person name="Stielow B."/>
            <person name="Teixiera M."/>
            <person name="Abouelleil A."/>
            <person name="Chapman S.B."/>
            <person name="Priest M."/>
            <person name="Young S.K."/>
            <person name="Wortman J."/>
            <person name="Nusbaum C."/>
            <person name="Birren B."/>
        </authorList>
    </citation>
    <scope>NUCLEOTIDE SEQUENCE [LARGE SCALE GENOMIC DNA]</scope>
    <source>
        <strain evidence="3 4">CBS 72588</strain>
    </source>
</reference>
<keyword evidence="4" id="KW-1185">Reference proteome</keyword>
<dbReference type="Proteomes" id="UP000053342">
    <property type="component" value="Unassembled WGS sequence"/>
</dbReference>
<evidence type="ECO:0000259" key="2">
    <source>
        <dbReference type="Pfam" id="PF07883"/>
    </source>
</evidence>
<gene>
    <name evidence="3" type="ORF">PV06_09010</name>
</gene>
<sequence length="197" mass="21396">MTQPTTKVQGLPEFSRHITTHNSEGKAIFQTPNPDDPSTSASTPAPPISTIPTWTNFPTSGFGLGYATDALQADFNQDADLEAYYKYLHQHPGVVIQGGSVFRVVDMAPGASSPMHRTVSLDYGVVLEGEIELELDSGERRRLPRGDIFVQRGTAHRWHNTSDQPARLLAVQLDSKPIVVDGKGVLSEDFNVPAADA</sequence>
<proteinExistence type="predicted"/>
<dbReference type="InterPro" id="IPR011051">
    <property type="entry name" value="RmlC_Cupin_sf"/>
</dbReference>
<organism evidence="3 4">
    <name type="scientific">Exophiala oligosperma</name>
    <dbReference type="NCBI Taxonomy" id="215243"/>
    <lineage>
        <taxon>Eukaryota</taxon>
        <taxon>Fungi</taxon>
        <taxon>Dikarya</taxon>
        <taxon>Ascomycota</taxon>
        <taxon>Pezizomycotina</taxon>
        <taxon>Eurotiomycetes</taxon>
        <taxon>Chaetothyriomycetidae</taxon>
        <taxon>Chaetothyriales</taxon>
        <taxon>Herpotrichiellaceae</taxon>
        <taxon>Exophiala</taxon>
    </lineage>
</organism>
<dbReference type="GeneID" id="27361084"/>
<dbReference type="InterPro" id="IPR047142">
    <property type="entry name" value="OryJ/VirC-like"/>
</dbReference>
<protein>
    <recommendedName>
        <fullName evidence="2">Cupin type-2 domain-containing protein</fullName>
    </recommendedName>
</protein>
<dbReference type="PANTHER" id="PTHR36156:SF2">
    <property type="entry name" value="CUPIN TYPE-2 DOMAIN-CONTAINING PROTEIN"/>
    <property type="match status" value="1"/>
</dbReference>
<dbReference type="HOGENOM" id="CLU_096188_0_1_1"/>
<dbReference type="SUPFAM" id="SSF51182">
    <property type="entry name" value="RmlC-like cupins"/>
    <property type="match status" value="1"/>
</dbReference>
<dbReference type="InterPro" id="IPR013096">
    <property type="entry name" value="Cupin_2"/>
</dbReference>
<evidence type="ECO:0000313" key="3">
    <source>
        <dbReference type="EMBL" id="KIW39217.1"/>
    </source>
</evidence>